<dbReference type="GO" id="GO:0097367">
    <property type="term" value="F:carbohydrate derivative binding"/>
    <property type="evidence" value="ECO:0007669"/>
    <property type="project" value="InterPro"/>
</dbReference>
<gene>
    <name evidence="2" type="ORF">BLA60_02010</name>
</gene>
<reference evidence="2 3" key="1">
    <citation type="submission" date="2016-12" db="EMBL/GenBank/DDBJ databases">
        <title>The draft genome sequence of Actinophytocola xinjiangensis.</title>
        <authorList>
            <person name="Wang W."/>
            <person name="Yuan L."/>
        </authorList>
    </citation>
    <scope>NUCLEOTIDE SEQUENCE [LARGE SCALE GENOMIC DNA]</scope>
    <source>
        <strain evidence="2 3">CGMCC 4.4663</strain>
    </source>
</reference>
<comment type="caution">
    <text evidence="2">The sequence shown here is derived from an EMBL/GenBank/DDBJ whole genome shotgun (WGS) entry which is preliminary data.</text>
</comment>
<dbReference type="OrthoDB" id="367283at2"/>
<evidence type="ECO:0000259" key="1">
    <source>
        <dbReference type="Pfam" id="PF01380"/>
    </source>
</evidence>
<dbReference type="InterPro" id="IPR046348">
    <property type="entry name" value="SIS_dom_sf"/>
</dbReference>
<dbReference type="Proteomes" id="UP000185696">
    <property type="component" value="Unassembled WGS sequence"/>
</dbReference>
<feature type="domain" description="SIS" evidence="1">
    <location>
        <begin position="35"/>
        <end position="147"/>
    </location>
</feature>
<dbReference type="Gene3D" id="3.40.50.10490">
    <property type="entry name" value="Glucose-6-phosphate isomerase like protein, domain 1"/>
    <property type="match status" value="3"/>
</dbReference>
<dbReference type="SUPFAM" id="SSF53697">
    <property type="entry name" value="SIS domain"/>
    <property type="match status" value="1"/>
</dbReference>
<sequence>MPYIEEEIASQPQMWRQAAALLSSGSVAGLPEPGERIAVIGCGTSQFMAQTYARLREETGKGESDAFQASEFPLARRYDRVLAITRTGTTTEVVRTLDAIGDSTPTTVFTAEPTSDVVGLAKHAVILDFANERSVVQTRFATSTIALLRAHLGQDVEALAADAEAALALPVPREAFDTRQFTFLGTGWTVGLAHEAAHKLRESTQSWTESYAGMEYRHGANCVADERTLAWTFGEPAPNLVEDVRATGATVEVGERDALVELVRVHQLAVELAAAKGLDVDNPRNLTRSVILT</sequence>
<keyword evidence="3" id="KW-1185">Reference proteome</keyword>
<evidence type="ECO:0000313" key="3">
    <source>
        <dbReference type="Proteomes" id="UP000185696"/>
    </source>
</evidence>
<dbReference type="Pfam" id="PF01380">
    <property type="entry name" value="SIS"/>
    <property type="match status" value="1"/>
</dbReference>
<dbReference type="InterPro" id="IPR001347">
    <property type="entry name" value="SIS_dom"/>
</dbReference>
<protein>
    <submittedName>
        <fullName evidence="2">Sugar isomerase</fullName>
    </submittedName>
</protein>
<keyword evidence="2" id="KW-0413">Isomerase</keyword>
<dbReference type="GO" id="GO:1901135">
    <property type="term" value="P:carbohydrate derivative metabolic process"/>
    <property type="evidence" value="ECO:0007669"/>
    <property type="project" value="InterPro"/>
</dbReference>
<dbReference type="PANTHER" id="PTHR10937">
    <property type="entry name" value="GLUCOSAMINE--FRUCTOSE-6-PHOSPHATE AMINOTRANSFERASE, ISOMERIZING"/>
    <property type="match status" value="1"/>
</dbReference>
<accession>A0A7Z1B1A8</accession>
<organism evidence="2 3">
    <name type="scientific">Actinophytocola xinjiangensis</name>
    <dbReference type="NCBI Taxonomy" id="485602"/>
    <lineage>
        <taxon>Bacteria</taxon>
        <taxon>Bacillati</taxon>
        <taxon>Actinomycetota</taxon>
        <taxon>Actinomycetes</taxon>
        <taxon>Pseudonocardiales</taxon>
        <taxon>Pseudonocardiaceae</taxon>
    </lineage>
</organism>
<dbReference type="PANTHER" id="PTHR10937:SF4">
    <property type="entry name" value="GLUCOSAMINE-6-PHOSPHATE DEAMINASE"/>
    <property type="match status" value="1"/>
</dbReference>
<dbReference type="GO" id="GO:0016853">
    <property type="term" value="F:isomerase activity"/>
    <property type="evidence" value="ECO:0007669"/>
    <property type="project" value="UniProtKB-KW"/>
</dbReference>
<dbReference type="AlphaFoldDB" id="A0A7Z1B1A8"/>
<dbReference type="EMBL" id="MSIF01000001">
    <property type="protein sequence ID" value="OLF13976.1"/>
    <property type="molecule type" value="Genomic_DNA"/>
</dbReference>
<evidence type="ECO:0000313" key="2">
    <source>
        <dbReference type="EMBL" id="OLF13976.1"/>
    </source>
</evidence>
<name>A0A7Z1B1A8_9PSEU</name>
<proteinExistence type="predicted"/>